<protein>
    <submittedName>
        <fullName evidence="1">Uncharacterized protein</fullName>
    </submittedName>
</protein>
<evidence type="ECO:0000313" key="1">
    <source>
        <dbReference type="EMBL" id="GBL79680.1"/>
    </source>
</evidence>
<name>A0A4Y2AIX0_ARAVE</name>
<comment type="caution">
    <text evidence="1">The sequence shown here is derived from an EMBL/GenBank/DDBJ whole genome shotgun (WGS) entry which is preliminary data.</text>
</comment>
<sequence length="157" mass="18089">MTRTTPELASDLQTYGRAFGHYLRLYVQQDPYTADLQWNRASNREPSGPKAEALRGNHYLRFLITVLCIRTVPYLQGQNMLSYTPLTDIDLHSSHAWDESYKDVAHITSVKWNVEKHVYCAVVAFLLEENVELGLCIKCFQKLRDSCGETYVKLKSL</sequence>
<dbReference type="AlphaFoldDB" id="A0A4Y2AIX0"/>
<organism evidence="1 2">
    <name type="scientific">Araneus ventricosus</name>
    <name type="common">Orbweaver spider</name>
    <name type="synonym">Epeira ventricosa</name>
    <dbReference type="NCBI Taxonomy" id="182803"/>
    <lineage>
        <taxon>Eukaryota</taxon>
        <taxon>Metazoa</taxon>
        <taxon>Ecdysozoa</taxon>
        <taxon>Arthropoda</taxon>
        <taxon>Chelicerata</taxon>
        <taxon>Arachnida</taxon>
        <taxon>Araneae</taxon>
        <taxon>Araneomorphae</taxon>
        <taxon>Entelegynae</taxon>
        <taxon>Araneoidea</taxon>
        <taxon>Araneidae</taxon>
        <taxon>Araneus</taxon>
    </lineage>
</organism>
<accession>A0A4Y2AIX0</accession>
<evidence type="ECO:0000313" key="2">
    <source>
        <dbReference type="Proteomes" id="UP000499080"/>
    </source>
</evidence>
<proteinExistence type="predicted"/>
<dbReference type="Proteomes" id="UP000499080">
    <property type="component" value="Unassembled WGS sequence"/>
</dbReference>
<gene>
    <name evidence="1" type="ORF">AVEN_18218_1</name>
</gene>
<reference evidence="1 2" key="1">
    <citation type="journal article" date="2019" name="Sci. Rep.">
        <title>Orb-weaving spider Araneus ventricosus genome elucidates the spidroin gene catalogue.</title>
        <authorList>
            <person name="Kono N."/>
            <person name="Nakamura H."/>
            <person name="Ohtoshi R."/>
            <person name="Moran D.A.P."/>
            <person name="Shinohara A."/>
            <person name="Yoshida Y."/>
            <person name="Fujiwara M."/>
            <person name="Mori M."/>
            <person name="Tomita M."/>
            <person name="Arakawa K."/>
        </authorList>
    </citation>
    <scope>NUCLEOTIDE SEQUENCE [LARGE SCALE GENOMIC DNA]</scope>
</reference>
<keyword evidence="2" id="KW-1185">Reference proteome</keyword>
<dbReference type="OrthoDB" id="1099063at2759"/>
<dbReference type="EMBL" id="BGPR01000019">
    <property type="protein sequence ID" value="GBL79680.1"/>
    <property type="molecule type" value="Genomic_DNA"/>
</dbReference>